<dbReference type="EMBL" id="VGLS01001137">
    <property type="protein sequence ID" value="MBM3226983.1"/>
    <property type="molecule type" value="Genomic_DNA"/>
</dbReference>
<evidence type="ECO:0000313" key="1">
    <source>
        <dbReference type="EMBL" id="MBM3226983.1"/>
    </source>
</evidence>
<protein>
    <recommendedName>
        <fullName evidence="3">DUF664 domain-containing protein</fullName>
    </recommendedName>
</protein>
<accession>A0A937W4T0</accession>
<gene>
    <name evidence="1" type="ORF">FJZ47_24720</name>
</gene>
<dbReference type="AlphaFoldDB" id="A0A937W4T0"/>
<evidence type="ECO:0008006" key="3">
    <source>
        <dbReference type="Google" id="ProtNLM"/>
    </source>
</evidence>
<dbReference type="Proteomes" id="UP000712673">
    <property type="component" value="Unassembled WGS sequence"/>
</dbReference>
<proteinExistence type="predicted"/>
<evidence type="ECO:0000313" key="2">
    <source>
        <dbReference type="Proteomes" id="UP000712673"/>
    </source>
</evidence>
<comment type="caution">
    <text evidence="1">The sequence shown here is derived from an EMBL/GenBank/DDBJ whole genome shotgun (WGS) entry which is preliminary data.</text>
</comment>
<organism evidence="1 2">
    <name type="scientific">Tectimicrobiota bacterium</name>
    <dbReference type="NCBI Taxonomy" id="2528274"/>
    <lineage>
        <taxon>Bacteria</taxon>
        <taxon>Pseudomonadati</taxon>
        <taxon>Nitrospinota/Tectimicrobiota group</taxon>
        <taxon>Candidatus Tectimicrobiota</taxon>
    </lineage>
</organism>
<reference evidence="1" key="1">
    <citation type="submission" date="2019-03" db="EMBL/GenBank/DDBJ databases">
        <title>Lake Tanganyika Metagenome-Assembled Genomes (MAGs).</title>
        <authorList>
            <person name="Tran P."/>
        </authorList>
    </citation>
    <scope>NUCLEOTIDE SEQUENCE</scope>
    <source>
        <strain evidence="1">K_DeepCast_65m_m2_066</strain>
    </source>
</reference>
<name>A0A937W4T0_UNCTE</name>
<sequence length="88" mass="9919">MQVIEGCHRSCTPLSAMRDVQQSLPDDLARVRGEQPCAFLEAVREPHRTWSQGHFVLQCYQELVQHHGHMELTRDVLLGQGQPASACP</sequence>